<keyword evidence="3" id="KW-1185">Reference proteome</keyword>
<feature type="compositionally biased region" description="Low complexity" evidence="1">
    <location>
        <begin position="131"/>
        <end position="145"/>
    </location>
</feature>
<feature type="compositionally biased region" description="Basic and acidic residues" evidence="1">
    <location>
        <begin position="57"/>
        <end position="67"/>
    </location>
</feature>
<feature type="region of interest" description="Disordered" evidence="1">
    <location>
        <begin position="55"/>
        <end position="93"/>
    </location>
</feature>
<feature type="non-terminal residue" evidence="2">
    <location>
        <position position="314"/>
    </location>
</feature>
<dbReference type="Proteomes" id="UP001189429">
    <property type="component" value="Unassembled WGS sequence"/>
</dbReference>
<proteinExistence type="predicted"/>
<name>A0ABN9XVF0_9DINO</name>
<evidence type="ECO:0000313" key="2">
    <source>
        <dbReference type="EMBL" id="CAK0904029.1"/>
    </source>
</evidence>
<dbReference type="EMBL" id="CAUYUJ010021337">
    <property type="protein sequence ID" value="CAK0904029.1"/>
    <property type="molecule type" value="Genomic_DNA"/>
</dbReference>
<organism evidence="2 3">
    <name type="scientific">Prorocentrum cordatum</name>
    <dbReference type="NCBI Taxonomy" id="2364126"/>
    <lineage>
        <taxon>Eukaryota</taxon>
        <taxon>Sar</taxon>
        <taxon>Alveolata</taxon>
        <taxon>Dinophyceae</taxon>
        <taxon>Prorocentrales</taxon>
        <taxon>Prorocentraceae</taxon>
        <taxon>Prorocentrum</taxon>
    </lineage>
</organism>
<gene>
    <name evidence="2" type="ORF">PCOR1329_LOCUS80183</name>
</gene>
<evidence type="ECO:0000313" key="3">
    <source>
        <dbReference type="Proteomes" id="UP001189429"/>
    </source>
</evidence>
<accession>A0ABN9XVF0</accession>
<reference evidence="2" key="1">
    <citation type="submission" date="2023-10" db="EMBL/GenBank/DDBJ databases">
        <authorList>
            <person name="Chen Y."/>
            <person name="Shah S."/>
            <person name="Dougan E. K."/>
            <person name="Thang M."/>
            <person name="Chan C."/>
        </authorList>
    </citation>
    <scope>NUCLEOTIDE SEQUENCE [LARGE SCALE GENOMIC DNA]</scope>
</reference>
<evidence type="ECO:0000256" key="1">
    <source>
        <dbReference type="SAM" id="MobiDB-lite"/>
    </source>
</evidence>
<protein>
    <submittedName>
        <fullName evidence="2">Uncharacterized protein</fullName>
    </submittedName>
</protein>
<feature type="compositionally biased region" description="Low complexity" evidence="1">
    <location>
        <begin position="222"/>
        <end position="232"/>
    </location>
</feature>
<comment type="caution">
    <text evidence="2">The sequence shown here is derived from an EMBL/GenBank/DDBJ whole genome shotgun (WGS) entry which is preliminary data.</text>
</comment>
<feature type="region of interest" description="Disordered" evidence="1">
    <location>
        <begin position="220"/>
        <end position="260"/>
    </location>
</feature>
<feature type="region of interest" description="Disordered" evidence="1">
    <location>
        <begin position="105"/>
        <end position="161"/>
    </location>
</feature>
<feature type="compositionally biased region" description="Low complexity" evidence="1">
    <location>
        <begin position="68"/>
        <end position="88"/>
    </location>
</feature>
<sequence length="314" mass="33014">MSAQLQSWIPPAGVFATSINKPMLLDGHGGIFSEAADMVSRWSVPRCLLATTAQVAGKHEGDDDKAPTEAAPAEAAPTEAAPTEAAEQLAEEMAEEMAQQLLGETPAAAEPATPPEIGSRPPPRSCKRVEPTPTTSPGSSSARTPPSKRSRIQLKTRSEQCSPIYTPNPLCDDILIAPVQPATVVSAPAAEDDVEVVTYPPVPFPDVVISSPPRVVNVAMRSSGSSGSIDSGRTAATTPRMRSPKADVQPSSPSDDSAGVDLGDVEYMMLAQWIKHGDDATDMMATELAKWMKGDGVHDVSEDEADLLTKAIHS</sequence>